<dbReference type="GO" id="GO:0004930">
    <property type="term" value="F:G protein-coupled receptor activity"/>
    <property type="evidence" value="ECO:0007669"/>
    <property type="project" value="TreeGrafter"/>
</dbReference>
<feature type="transmembrane region" description="Helical" evidence="6">
    <location>
        <begin position="424"/>
        <end position="448"/>
    </location>
</feature>
<feature type="transmembrane region" description="Helical" evidence="6">
    <location>
        <begin position="330"/>
        <end position="357"/>
    </location>
</feature>
<evidence type="ECO:0000256" key="3">
    <source>
        <dbReference type="ARBA" id="ARBA00022989"/>
    </source>
</evidence>
<evidence type="ECO:0000313" key="8">
    <source>
        <dbReference type="EMBL" id="CAE0466167.1"/>
    </source>
</evidence>
<accession>A0A7S3Q505</accession>
<feature type="transmembrane region" description="Helical" evidence="6">
    <location>
        <begin position="468"/>
        <end position="485"/>
    </location>
</feature>
<evidence type="ECO:0000256" key="4">
    <source>
        <dbReference type="ARBA" id="ARBA00023136"/>
    </source>
</evidence>
<feature type="compositionally biased region" description="Polar residues" evidence="5">
    <location>
        <begin position="549"/>
        <end position="563"/>
    </location>
</feature>
<dbReference type="PANTHER" id="PTHR23112:SF0">
    <property type="entry name" value="TRANSMEMBRANE PROTEIN 116"/>
    <property type="match status" value="1"/>
</dbReference>
<reference evidence="8" key="1">
    <citation type="submission" date="2021-01" db="EMBL/GenBank/DDBJ databases">
        <authorList>
            <person name="Corre E."/>
            <person name="Pelletier E."/>
            <person name="Niang G."/>
            <person name="Scheremetjew M."/>
            <person name="Finn R."/>
            <person name="Kale V."/>
            <person name="Holt S."/>
            <person name="Cochrane G."/>
            <person name="Meng A."/>
            <person name="Brown T."/>
            <person name="Cohen L."/>
        </authorList>
    </citation>
    <scope>NUCLEOTIDE SEQUENCE</scope>
    <source>
        <strain evidence="8">MM31A-1</strain>
    </source>
</reference>
<dbReference type="Gene3D" id="1.20.1070.10">
    <property type="entry name" value="Rhodopsin 7-helix transmembrane proteins"/>
    <property type="match status" value="1"/>
</dbReference>
<comment type="subcellular location">
    <subcellularLocation>
        <location evidence="1">Membrane</location>
        <topology evidence="1">Multi-pass membrane protein</topology>
    </subcellularLocation>
</comment>
<feature type="signal peptide" evidence="7">
    <location>
        <begin position="1"/>
        <end position="25"/>
    </location>
</feature>
<dbReference type="GO" id="GO:0007189">
    <property type="term" value="P:adenylate cyclase-activating G protein-coupled receptor signaling pathway"/>
    <property type="evidence" value="ECO:0007669"/>
    <property type="project" value="TreeGrafter"/>
</dbReference>
<feature type="chain" id="PRO_5030875036" description="G-protein coupled receptors family 1 profile domain-containing protein" evidence="7">
    <location>
        <begin position="26"/>
        <end position="669"/>
    </location>
</feature>
<organism evidence="8">
    <name type="scientific">Chaetoceros debilis</name>
    <dbReference type="NCBI Taxonomy" id="122233"/>
    <lineage>
        <taxon>Eukaryota</taxon>
        <taxon>Sar</taxon>
        <taxon>Stramenopiles</taxon>
        <taxon>Ochrophyta</taxon>
        <taxon>Bacillariophyta</taxon>
        <taxon>Coscinodiscophyceae</taxon>
        <taxon>Chaetocerotophycidae</taxon>
        <taxon>Chaetocerotales</taxon>
        <taxon>Chaetocerotaceae</taxon>
        <taxon>Chaetoceros</taxon>
    </lineage>
</organism>
<proteinExistence type="predicted"/>
<keyword evidence="7" id="KW-0732">Signal</keyword>
<dbReference type="GO" id="GO:0005886">
    <property type="term" value="C:plasma membrane"/>
    <property type="evidence" value="ECO:0007669"/>
    <property type="project" value="TreeGrafter"/>
</dbReference>
<evidence type="ECO:0000256" key="7">
    <source>
        <dbReference type="SAM" id="SignalP"/>
    </source>
</evidence>
<dbReference type="PANTHER" id="PTHR23112">
    <property type="entry name" value="G PROTEIN-COUPLED RECEPTOR 157-RELATED"/>
    <property type="match status" value="1"/>
</dbReference>
<evidence type="ECO:0000256" key="2">
    <source>
        <dbReference type="ARBA" id="ARBA00022692"/>
    </source>
</evidence>
<dbReference type="SUPFAM" id="SSF81321">
    <property type="entry name" value="Family A G protein-coupled receptor-like"/>
    <property type="match status" value="1"/>
</dbReference>
<feature type="transmembrane region" description="Helical" evidence="6">
    <location>
        <begin position="260"/>
        <end position="279"/>
    </location>
</feature>
<keyword evidence="2 6" id="KW-0812">Transmembrane</keyword>
<feature type="transmembrane region" description="Helical" evidence="6">
    <location>
        <begin position="227"/>
        <end position="248"/>
    </location>
</feature>
<dbReference type="AlphaFoldDB" id="A0A7S3Q505"/>
<feature type="transmembrane region" description="Helical" evidence="6">
    <location>
        <begin position="142"/>
        <end position="162"/>
    </location>
</feature>
<feature type="region of interest" description="Disordered" evidence="5">
    <location>
        <begin position="505"/>
        <end position="571"/>
    </location>
</feature>
<protein>
    <recommendedName>
        <fullName evidence="9">G-protein coupled receptors family 1 profile domain-containing protein</fullName>
    </recommendedName>
</protein>
<evidence type="ECO:0000256" key="1">
    <source>
        <dbReference type="ARBA" id="ARBA00004141"/>
    </source>
</evidence>
<evidence type="ECO:0000256" key="5">
    <source>
        <dbReference type="SAM" id="MobiDB-lite"/>
    </source>
</evidence>
<sequence length="669" mass="73510">MMMNNIRSFHSLSVMLAFYVSTGAASTGPTSAPTTSPTDIVTQIDPLVVAGWEIEIDSELPTTSPTYQLVVAGREEETIQLPQLGEELVVAGEEEIAMSYYIIGEEEIGSELPPDALSIDALVELYTSTDNSIMTHFANANIIKFAVASISLVCSLAIIWMIRRSYVGLSTTQNRILVGLSMADICNALGHLFSNVSTPSGMSYMVFGAHGNDTSCIANGFFTTFGFIAALFYSCSLNLYFLAVVKYAKSDEYIRKRLEPLFHAFPLAIALVVSIVLLANGKYNSDGYGNCTGLVNDPPHCKGYADGEIREGFDVPCGRGRTGGKFFSNYYAFTIMALSTLAIVIIVGSLTLIYSTVSKIEKKAKMYGSSALKSRLALRSATDNSGEDPKPGVWSKIKNSLTRKKPKQGSHPKRNKSRTVMNKAISYSSSWFLTNIFLFVNLVTFYIAKKNVPIPTFYMNNIFTPLQGLYNLAIYLLPKAVALKNKSKKNKLSWRQALVQAFLSKGPKQRNTRGRNVVSSQKRLRQDEGKKGKLNIFRKKEEKKEIQAVPTSSAQSRSTSRYATTNPTSTTPLTLLSSSRFASDVSGSNFTSSGLNVSSTHHISSRFEPTVHEDVKEVDTEMASPFDNRVAPTACTEPVDVQEHESVTHENIVELGHMATKGEDEMECR</sequence>
<keyword evidence="4 6" id="KW-0472">Membrane</keyword>
<gene>
    <name evidence="8" type="ORF">CDEB00056_LOCUS11019</name>
</gene>
<keyword evidence="3 6" id="KW-1133">Transmembrane helix</keyword>
<name>A0A7S3Q505_9STRA</name>
<evidence type="ECO:0008006" key="9">
    <source>
        <dbReference type="Google" id="ProtNLM"/>
    </source>
</evidence>
<evidence type="ECO:0000256" key="6">
    <source>
        <dbReference type="SAM" id="Phobius"/>
    </source>
</evidence>
<dbReference type="EMBL" id="HBIO01014241">
    <property type="protein sequence ID" value="CAE0466167.1"/>
    <property type="molecule type" value="Transcribed_RNA"/>
</dbReference>